<dbReference type="Pfam" id="PF04366">
    <property type="entry name" value="Ysc84"/>
    <property type="match status" value="1"/>
</dbReference>
<reference evidence="4" key="1">
    <citation type="journal article" date="2017" name="Nat. Microbiol.">
        <title>Global analysis of biosynthetic gene clusters reveals vast potential of secondary metabolite production in Penicillium species.</title>
        <authorList>
            <person name="Nielsen J.C."/>
            <person name="Grijseels S."/>
            <person name="Prigent S."/>
            <person name="Ji B."/>
            <person name="Dainat J."/>
            <person name="Nielsen K.F."/>
            <person name="Frisvad J.C."/>
            <person name="Workman M."/>
            <person name="Nielsen J."/>
        </authorList>
    </citation>
    <scope>NUCLEOTIDE SEQUENCE [LARGE SCALE GENOMIC DNA]</scope>
    <source>
        <strain evidence="4">IBT 11843</strain>
    </source>
</reference>
<dbReference type="GO" id="GO:0051015">
    <property type="term" value="F:actin filament binding"/>
    <property type="evidence" value="ECO:0007669"/>
    <property type="project" value="TreeGrafter"/>
</dbReference>
<dbReference type="InterPro" id="IPR051702">
    <property type="entry name" value="SH3_domain_YSC84-like"/>
</dbReference>
<sequence>MSTTQENSGYRTSGLHNAIHNPIHSPFPASLSSECKKAGKIIYSFVNSTLTDLPGETAIPLLKAGMLGSIRFGSGLMIARLPDGSWSAPSAVALGGLGVGGQFGMELTDFVFVLNTDAAVETFLKSGNITIGGNISMALGPGRSAETGAIIGTNGVAGIFAYSKTRGVFGGATFEGSVIMERSSANKKMYDRKVKAMQLLNGEIPPPPDAEPLMHILNSEAFRLPLVVEMSAPVDLHAESLNEPRQGASDLAAEPQLVPEPDGPSAPHRLSSGNTHGVAGGLESTQT</sequence>
<proteinExistence type="predicted"/>
<dbReference type="GO" id="GO:0030479">
    <property type="term" value="C:actin cortical patch"/>
    <property type="evidence" value="ECO:0007669"/>
    <property type="project" value="TreeGrafter"/>
</dbReference>
<dbReference type="PANTHER" id="PTHR15629">
    <property type="entry name" value="SH3YL1 PROTEIN"/>
    <property type="match status" value="1"/>
</dbReference>
<evidence type="ECO:0000313" key="4">
    <source>
        <dbReference type="Proteomes" id="UP000191522"/>
    </source>
</evidence>
<dbReference type="AlphaFoldDB" id="A0A1V6PLV7"/>
<accession>A0A1V6PLV7</accession>
<protein>
    <recommendedName>
        <fullName evidence="2">Ysc84 actin-binding domain-containing protein</fullName>
    </recommendedName>
</protein>
<dbReference type="Proteomes" id="UP000191522">
    <property type="component" value="Unassembled WGS sequence"/>
</dbReference>
<dbReference type="OrthoDB" id="10255128at2759"/>
<gene>
    <name evidence="3" type="ORF">PENDEC_c002G04582</name>
</gene>
<evidence type="ECO:0000256" key="1">
    <source>
        <dbReference type="SAM" id="MobiDB-lite"/>
    </source>
</evidence>
<comment type="caution">
    <text evidence="3">The sequence shown here is derived from an EMBL/GenBank/DDBJ whole genome shotgun (WGS) entry which is preliminary data.</text>
</comment>
<dbReference type="PANTHER" id="PTHR15629:SF2">
    <property type="entry name" value="SH3 DOMAIN-CONTAINING YSC84-LIKE PROTEIN 1"/>
    <property type="match status" value="1"/>
</dbReference>
<dbReference type="GO" id="GO:0035091">
    <property type="term" value="F:phosphatidylinositol binding"/>
    <property type="evidence" value="ECO:0007669"/>
    <property type="project" value="TreeGrafter"/>
</dbReference>
<dbReference type="STRING" id="69771.A0A1V6PLV7"/>
<dbReference type="EMBL" id="MDYL01000002">
    <property type="protein sequence ID" value="OQD77506.1"/>
    <property type="molecule type" value="Genomic_DNA"/>
</dbReference>
<dbReference type="InterPro" id="IPR007461">
    <property type="entry name" value="Ysc84_actin-binding"/>
</dbReference>
<feature type="region of interest" description="Disordered" evidence="1">
    <location>
        <begin position="245"/>
        <end position="287"/>
    </location>
</feature>
<evidence type="ECO:0000259" key="2">
    <source>
        <dbReference type="Pfam" id="PF04366"/>
    </source>
</evidence>
<dbReference type="OMA" id="MPIEMPA"/>
<dbReference type="GO" id="GO:0051017">
    <property type="term" value="P:actin filament bundle assembly"/>
    <property type="evidence" value="ECO:0007669"/>
    <property type="project" value="TreeGrafter"/>
</dbReference>
<feature type="domain" description="Ysc84 actin-binding" evidence="2">
    <location>
        <begin position="96"/>
        <end position="219"/>
    </location>
</feature>
<name>A0A1V6PLV7_PENDC</name>
<keyword evidence="4" id="KW-1185">Reference proteome</keyword>
<dbReference type="GO" id="GO:0051666">
    <property type="term" value="P:actin cortical patch localization"/>
    <property type="evidence" value="ECO:0007669"/>
    <property type="project" value="TreeGrafter"/>
</dbReference>
<organism evidence="3 4">
    <name type="scientific">Penicillium decumbens</name>
    <dbReference type="NCBI Taxonomy" id="69771"/>
    <lineage>
        <taxon>Eukaryota</taxon>
        <taxon>Fungi</taxon>
        <taxon>Dikarya</taxon>
        <taxon>Ascomycota</taxon>
        <taxon>Pezizomycotina</taxon>
        <taxon>Eurotiomycetes</taxon>
        <taxon>Eurotiomycetidae</taxon>
        <taxon>Eurotiales</taxon>
        <taxon>Aspergillaceae</taxon>
        <taxon>Penicillium</taxon>
    </lineage>
</organism>
<evidence type="ECO:0000313" key="3">
    <source>
        <dbReference type="EMBL" id="OQD77506.1"/>
    </source>
</evidence>